<organism evidence="1">
    <name type="scientific">marine metagenome</name>
    <dbReference type="NCBI Taxonomy" id="408172"/>
    <lineage>
        <taxon>unclassified sequences</taxon>
        <taxon>metagenomes</taxon>
        <taxon>ecological metagenomes</taxon>
    </lineage>
</organism>
<evidence type="ECO:0000313" key="1">
    <source>
        <dbReference type="EMBL" id="SVA27787.1"/>
    </source>
</evidence>
<protein>
    <submittedName>
        <fullName evidence="1">Uncharacterized protein</fullName>
    </submittedName>
</protein>
<name>A0A381UKE0_9ZZZZ</name>
<proteinExistence type="predicted"/>
<gene>
    <name evidence="1" type="ORF">METZ01_LOCUS80641</name>
</gene>
<reference evidence="1" key="1">
    <citation type="submission" date="2018-05" db="EMBL/GenBank/DDBJ databases">
        <authorList>
            <person name="Lanie J.A."/>
            <person name="Ng W.-L."/>
            <person name="Kazmierczak K.M."/>
            <person name="Andrzejewski T.M."/>
            <person name="Davidsen T.M."/>
            <person name="Wayne K.J."/>
            <person name="Tettelin H."/>
            <person name="Glass J.I."/>
            <person name="Rusch D."/>
            <person name="Podicherti R."/>
            <person name="Tsui H.-C.T."/>
            <person name="Winkler M.E."/>
        </authorList>
    </citation>
    <scope>NUCLEOTIDE SEQUENCE</scope>
</reference>
<dbReference type="EMBL" id="UINC01006482">
    <property type="protein sequence ID" value="SVA27787.1"/>
    <property type="molecule type" value="Genomic_DNA"/>
</dbReference>
<sequence>MDPGTYCREIEGHLCRQNRGHLIRIVGPAFDRVCGWAEAGVPLSVVVRGIDRKLERQRASGGSTRPLRVEHCEADILEVFEEWRRAVAVTTADIVPEGGASAQTGEVSGSTRRRSSLPVHLDRVLTQASNLLASREPAPGLHAALHRLVEVVDGLRGEGRQARGAARAAVVARLVDADAELMALTRSVAGPYLKELGGSADLELAPFRARMTEAAYVKARAACVDRFLRERYRLPTVRFD</sequence>
<dbReference type="AlphaFoldDB" id="A0A381UKE0"/>
<accession>A0A381UKE0</accession>